<protein>
    <submittedName>
        <fullName evidence="5">3-dehydroquinate synthase II</fullName>
    </submittedName>
</protein>
<dbReference type="Pfam" id="PF26558">
    <property type="entry name" value="DHQS_2nd"/>
    <property type="match status" value="1"/>
</dbReference>
<dbReference type="EMBL" id="JAALHA020000004">
    <property type="protein sequence ID" value="MDR9895170.1"/>
    <property type="molecule type" value="Genomic_DNA"/>
</dbReference>
<dbReference type="AlphaFoldDB" id="A0AAP5I9Y0"/>
<dbReference type="NCBIfam" id="NF002625">
    <property type="entry name" value="PRK02290.1-3"/>
    <property type="match status" value="1"/>
</dbReference>
<dbReference type="Pfam" id="PF01959">
    <property type="entry name" value="DHQS"/>
    <property type="match status" value="1"/>
</dbReference>
<sequence>MKLAWLDIKNTKESAVKILSQPNISTLDGIVVDSPESIKNLPPNVDSSVKRIAFVKDKDHIEQFVSLVDIVILDACWAHEIRELKEKYQPIEIGVFVDVVDEPTLQIACESAKNQNWTVIYFKDPTKIPLEIVIAAAENANGKIITIAKDIEEAEIILGVLEKGSHGVMLAPRSLTDAVELATICHQIKKIQIPLEELEVTKITHIGMGERACIDTCSYFEKDEGILIGSFSKGMILVASETHPLPYMPTRPFRVNAGAIHSYAVSNITRTNYLSELNVGHKILAVDCQGKSREIVIGRVKIEIRPLLSINAVSTTGETVNLIVQDDWHVRVLGPNNKVLNVTELTPGELLLGYLASSGRHVGFPVQEYCLEK</sequence>
<dbReference type="GO" id="GO:0009073">
    <property type="term" value="P:aromatic amino acid family biosynthetic process"/>
    <property type="evidence" value="ECO:0007669"/>
    <property type="project" value="UniProtKB-KW"/>
</dbReference>
<feature type="domain" description="3-dehydroquinate synthase N-terminal" evidence="3">
    <location>
        <begin position="1"/>
        <end position="183"/>
    </location>
</feature>
<evidence type="ECO:0000313" key="6">
    <source>
        <dbReference type="Proteomes" id="UP000667802"/>
    </source>
</evidence>
<evidence type="ECO:0000259" key="4">
    <source>
        <dbReference type="Pfam" id="PF26558"/>
    </source>
</evidence>
<evidence type="ECO:0000313" key="5">
    <source>
        <dbReference type="EMBL" id="MDR9895170.1"/>
    </source>
</evidence>
<dbReference type="PANTHER" id="PTHR33563">
    <property type="match status" value="1"/>
</dbReference>
<evidence type="ECO:0000256" key="2">
    <source>
        <dbReference type="ARBA" id="ARBA00023141"/>
    </source>
</evidence>
<dbReference type="RefSeq" id="WP_208338731.1">
    <property type="nucleotide sequence ID" value="NZ_CAWQFN010000191.1"/>
</dbReference>
<reference evidence="6" key="1">
    <citation type="journal article" date="2021" name="Science">
        <title>Hunting the eagle killer: A cyanobacterial neurotoxin causes vacuolar myelinopathy.</title>
        <authorList>
            <person name="Breinlinger S."/>
            <person name="Phillips T.J."/>
            <person name="Haram B.N."/>
            <person name="Mares J."/>
            <person name="Martinez Yerena J.A."/>
            <person name="Hrouzek P."/>
            <person name="Sobotka R."/>
            <person name="Henderson W.M."/>
            <person name="Schmieder P."/>
            <person name="Williams S.M."/>
            <person name="Lauderdale J.D."/>
            <person name="Wilde H.D."/>
            <person name="Gerrin W."/>
            <person name="Kust A."/>
            <person name="Washington J.W."/>
            <person name="Wagner C."/>
            <person name="Geier B."/>
            <person name="Liebeke M."/>
            <person name="Enke H."/>
            <person name="Niedermeyer T.H.J."/>
            <person name="Wilde S.B."/>
        </authorList>
    </citation>
    <scope>NUCLEOTIDE SEQUENCE [LARGE SCALE GENOMIC DNA]</scope>
    <source>
        <strain evidence="6">Thurmond2011</strain>
    </source>
</reference>
<dbReference type="Proteomes" id="UP000667802">
    <property type="component" value="Unassembled WGS sequence"/>
</dbReference>
<gene>
    <name evidence="5" type="ORF">G7B40_011410</name>
</gene>
<name>A0AAP5I9Y0_9CYAN</name>
<keyword evidence="6" id="KW-1185">Reference proteome</keyword>
<dbReference type="InterPro" id="IPR030960">
    <property type="entry name" value="DHQS/DOIS_N"/>
</dbReference>
<dbReference type="GO" id="GO:0003856">
    <property type="term" value="F:3-dehydroquinate synthase activity"/>
    <property type="evidence" value="ECO:0007669"/>
    <property type="project" value="InterPro"/>
</dbReference>
<keyword evidence="2" id="KW-0057">Aromatic amino acid biosynthesis</keyword>
<evidence type="ECO:0000259" key="3">
    <source>
        <dbReference type="Pfam" id="PF01959"/>
    </source>
</evidence>
<comment type="caution">
    <text evidence="5">The sequence shown here is derived from an EMBL/GenBank/DDBJ whole genome shotgun (WGS) entry which is preliminary data.</text>
</comment>
<evidence type="ECO:0000256" key="1">
    <source>
        <dbReference type="ARBA" id="ARBA00022605"/>
    </source>
</evidence>
<dbReference type="GO" id="GO:0016491">
    <property type="term" value="F:oxidoreductase activity"/>
    <property type="evidence" value="ECO:0007669"/>
    <property type="project" value="InterPro"/>
</dbReference>
<organism evidence="5 6">
    <name type="scientific">Aetokthonos hydrillicola Thurmond2011</name>
    <dbReference type="NCBI Taxonomy" id="2712845"/>
    <lineage>
        <taxon>Bacteria</taxon>
        <taxon>Bacillati</taxon>
        <taxon>Cyanobacteriota</taxon>
        <taxon>Cyanophyceae</taxon>
        <taxon>Nostocales</taxon>
        <taxon>Hapalosiphonaceae</taxon>
        <taxon>Aetokthonos</taxon>
    </lineage>
</organism>
<dbReference type="GO" id="GO:0008652">
    <property type="term" value="P:amino acid biosynthetic process"/>
    <property type="evidence" value="ECO:0007669"/>
    <property type="project" value="UniProtKB-KW"/>
</dbReference>
<accession>A0AAP5I9Y0</accession>
<proteinExistence type="predicted"/>
<keyword evidence="1" id="KW-0028">Amino-acid biosynthesis</keyword>
<dbReference type="InterPro" id="IPR056179">
    <property type="entry name" value="DHQS_C"/>
</dbReference>
<dbReference type="InterPro" id="IPR002812">
    <property type="entry name" value="DHQS"/>
</dbReference>
<dbReference type="PANTHER" id="PTHR33563:SF1">
    <property type="entry name" value="3-DEHYDROQUINATE SYNTHASE"/>
    <property type="match status" value="1"/>
</dbReference>
<feature type="domain" description="3-dehydroquinate synthase C-terminal" evidence="4">
    <location>
        <begin position="198"/>
        <end position="373"/>
    </location>
</feature>